<protein>
    <recommendedName>
        <fullName evidence="3">SMI1/KNR4 family protein</fullName>
    </recommendedName>
</protein>
<dbReference type="InterPro" id="IPR028958">
    <property type="entry name" value="Imm42"/>
</dbReference>
<dbReference type="RefSeq" id="WP_100141478.1">
    <property type="nucleotide sequence ID" value="NZ_MEIL01000028.1"/>
</dbReference>
<gene>
    <name evidence="1" type="ORF">BHC54_05975</name>
</gene>
<organism evidence="1 2">
    <name type="scientific">Snodgrassella alvi</name>
    <dbReference type="NCBI Taxonomy" id="1196083"/>
    <lineage>
        <taxon>Bacteria</taxon>
        <taxon>Pseudomonadati</taxon>
        <taxon>Pseudomonadota</taxon>
        <taxon>Betaproteobacteria</taxon>
        <taxon>Neisseriales</taxon>
        <taxon>Neisseriaceae</taxon>
        <taxon>Snodgrassella</taxon>
    </lineage>
</organism>
<evidence type="ECO:0000313" key="1">
    <source>
        <dbReference type="EMBL" id="PIT39265.1"/>
    </source>
</evidence>
<dbReference type="AlphaFoldDB" id="A0A2N9X6X1"/>
<keyword evidence="2" id="KW-1185">Reference proteome</keyword>
<accession>A0A2N9X6X1</accession>
<dbReference type="Proteomes" id="UP000230202">
    <property type="component" value="Unassembled WGS sequence"/>
</dbReference>
<dbReference type="Pfam" id="PF15593">
    <property type="entry name" value="Imm42"/>
    <property type="match status" value="2"/>
</dbReference>
<proteinExistence type="predicted"/>
<reference evidence="1" key="1">
    <citation type="journal article" date="2017" name="MBio">
        <title>Type VI secretion-mediated competition in the bee gut microbiome.</title>
        <authorList>
            <person name="Steele M.I."/>
            <person name="Kwong W.K."/>
            <person name="Powell J.E."/>
            <person name="Whiteley M."/>
            <person name="Moran N.A."/>
        </authorList>
    </citation>
    <scope>NUCLEOTIDE SEQUENCE [LARGE SCALE GENOMIC DNA]</scope>
    <source>
        <strain evidence="1">WkB273</strain>
    </source>
</reference>
<dbReference type="OrthoDB" id="8607154at2"/>
<dbReference type="EMBL" id="MEIL01000028">
    <property type="protein sequence ID" value="PIT39265.1"/>
    <property type="molecule type" value="Genomic_DNA"/>
</dbReference>
<name>A0A2N9X6X1_9NEIS</name>
<evidence type="ECO:0000313" key="2">
    <source>
        <dbReference type="Proteomes" id="UP000230202"/>
    </source>
</evidence>
<sequence>MIIGNPLEIAIQLEYVIDYCSPSGFFNFVINDKLIPGKGVDTDLFVVIASLKESVNWYLQNEPKDIGDIKLESMDFSEGAPDNIIFLDCCELSDHGCVFWLGFDGDEERLFYSTDYEKTIQEQRYPKGTIANLINSLPNSFDLKINRINDDITNTEIIS</sequence>
<comment type="caution">
    <text evidence="1">The sequence shown here is derived from an EMBL/GenBank/DDBJ whole genome shotgun (WGS) entry which is preliminary data.</text>
</comment>
<evidence type="ECO:0008006" key="3">
    <source>
        <dbReference type="Google" id="ProtNLM"/>
    </source>
</evidence>